<evidence type="ECO:0000259" key="3">
    <source>
        <dbReference type="Pfam" id="PF21057"/>
    </source>
</evidence>
<organism evidence="4 5">
    <name type="scientific">Panagrellus redivivus</name>
    <name type="common">Microworm</name>
    <dbReference type="NCBI Taxonomy" id="6233"/>
    <lineage>
        <taxon>Eukaryota</taxon>
        <taxon>Metazoa</taxon>
        <taxon>Ecdysozoa</taxon>
        <taxon>Nematoda</taxon>
        <taxon>Chromadorea</taxon>
        <taxon>Rhabditida</taxon>
        <taxon>Tylenchina</taxon>
        <taxon>Panagrolaimomorpha</taxon>
        <taxon>Panagrolaimoidea</taxon>
        <taxon>Panagrolaimidae</taxon>
        <taxon>Panagrellus</taxon>
    </lineage>
</organism>
<evidence type="ECO:0000256" key="1">
    <source>
        <dbReference type="ARBA" id="ARBA00006623"/>
    </source>
</evidence>
<evidence type="ECO:0000259" key="2">
    <source>
        <dbReference type="Pfam" id="PF05603"/>
    </source>
</evidence>
<proteinExistence type="inferred from homology"/>
<comment type="similarity">
    <text evidence="1">Belongs to the OPI10 family.</text>
</comment>
<dbReference type="WBParaSite" id="Pan_g14339.t1">
    <property type="protein sequence ID" value="Pan_g14339.t1"/>
    <property type="gene ID" value="Pan_g14339"/>
</dbReference>
<dbReference type="GO" id="GO:0030544">
    <property type="term" value="F:Hsp70 protein binding"/>
    <property type="evidence" value="ECO:0007669"/>
    <property type="project" value="TreeGrafter"/>
</dbReference>
<accession>A0A7E4UYF0</accession>
<dbReference type="InterPro" id="IPR008493">
    <property type="entry name" value="Hikeshi-like_N"/>
</dbReference>
<dbReference type="Pfam" id="PF05603">
    <property type="entry name" value="Hikeshi-like_N"/>
    <property type="match status" value="1"/>
</dbReference>
<dbReference type="GO" id="GO:0005634">
    <property type="term" value="C:nucleus"/>
    <property type="evidence" value="ECO:0007669"/>
    <property type="project" value="TreeGrafter"/>
</dbReference>
<name>A0A7E4UYF0_PANRE</name>
<dbReference type="GO" id="GO:0061608">
    <property type="term" value="F:nuclear import signal receptor activity"/>
    <property type="evidence" value="ECO:0007669"/>
    <property type="project" value="TreeGrafter"/>
</dbReference>
<reference evidence="5" key="2">
    <citation type="submission" date="2020-10" db="UniProtKB">
        <authorList>
            <consortium name="WormBaseParasite"/>
        </authorList>
    </citation>
    <scope>IDENTIFICATION</scope>
</reference>
<sequence length="206" mass="22905">MAAAPPIFAVLASGQLVQTNFQRLTETDFVVDIPNANKLNHIAIFLSGAEPFPDGFAGSIYFRITGPDPNWHYLGMISNDKPSAFFRVSGLKEGGNHNKFFEAQSSIAEVGCAQVGITVEPYGDAIGRSPPTNTAVSSTSSFSEFQEKAIRNLLNFVESFAKYMPNPDNPARREYFVPVNKITQWYDNFKHRLTIDPNFWKTLSTD</sequence>
<dbReference type="InterPro" id="IPR031318">
    <property type="entry name" value="OPI10"/>
</dbReference>
<protein>
    <submittedName>
        <fullName evidence="5">DUF775 domain-containing protein</fullName>
    </submittedName>
</protein>
<dbReference type="Proteomes" id="UP000492821">
    <property type="component" value="Unassembled WGS sequence"/>
</dbReference>
<dbReference type="AlphaFoldDB" id="A0A7E4UYF0"/>
<evidence type="ECO:0000313" key="5">
    <source>
        <dbReference type="WBParaSite" id="Pan_g14339.t1"/>
    </source>
</evidence>
<dbReference type="InterPro" id="IPR048364">
    <property type="entry name" value="Hikeshi-like_C"/>
</dbReference>
<dbReference type="PANTHER" id="PTHR12925">
    <property type="entry name" value="HIKESHI FAMILY MEMBER"/>
    <property type="match status" value="1"/>
</dbReference>
<feature type="domain" description="Hikeshi-like C-terminal" evidence="3">
    <location>
        <begin position="141"/>
        <end position="201"/>
    </location>
</feature>
<feature type="domain" description="Hikeshi-like N-terminal" evidence="2">
    <location>
        <begin position="12"/>
        <end position="124"/>
    </location>
</feature>
<reference evidence="4" key="1">
    <citation type="journal article" date="2013" name="Genetics">
        <title>The draft genome and transcriptome of Panagrellus redivivus are shaped by the harsh demands of a free-living lifestyle.</title>
        <authorList>
            <person name="Srinivasan J."/>
            <person name="Dillman A.R."/>
            <person name="Macchietto M.G."/>
            <person name="Heikkinen L."/>
            <person name="Lakso M."/>
            <person name="Fracchia K.M."/>
            <person name="Antoshechkin I."/>
            <person name="Mortazavi A."/>
            <person name="Wong G."/>
            <person name="Sternberg P.W."/>
        </authorList>
    </citation>
    <scope>NUCLEOTIDE SEQUENCE [LARGE SCALE GENOMIC DNA]</scope>
    <source>
        <strain evidence="4">MT8872</strain>
    </source>
</reference>
<dbReference type="Pfam" id="PF21057">
    <property type="entry name" value="Hikeshi-like_C"/>
    <property type="match status" value="1"/>
</dbReference>
<keyword evidence="4" id="KW-1185">Reference proteome</keyword>
<evidence type="ECO:0000313" key="4">
    <source>
        <dbReference type="Proteomes" id="UP000492821"/>
    </source>
</evidence>
<dbReference type="GO" id="GO:0005829">
    <property type="term" value="C:cytosol"/>
    <property type="evidence" value="ECO:0007669"/>
    <property type="project" value="TreeGrafter"/>
</dbReference>
<dbReference type="PANTHER" id="PTHR12925:SF0">
    <property type="entry name" value="PROTEIN HIKESHI"/>
    <property type="match status" value="1"/>
</dbReference>
<dbReference type="GO" id="GO:0006606">
    <property type="term" value="P:protein import into nucleus"/>
    <property type="evidence" value="ECO:0007669"/>
    <property type="project" value="TreeGrafter"/>
</dbReference>